<keyword evidence="4 7" id="KW-0812">Transmembrane</keyword>
<reference evidence="8 9" key="1">
    <citation type="submission" date="2019-03" db="EMBL/GenBank/DDBJ databases">
        <title>Novel transposon Tn6433 accelerates the dissemination of tet(E) in Aeromonas from aerobic biofilm under oxytetracycline stress.</title>
        <authorList>
            <person name="Shi Y."/>
            <person name="Tian Z."/>
            <person name="Zhang Y."/>
            <person name="Zhang H."/>
            <person name="Yang M."/>
        </authorList>
    </citation>
    <scope>NUCLEOTIDE SEQUENCE [LARGE SCALE GENOMIC DNA]</scope>
    <source>
        <strain evidence="8 9">T0.1-19</strain>
    </source>
</reference>
<proteinExistence type="inferred from homology"/>
<feature type="transmembrane region" description="Helical" evidence="7">
    <location>
        <begin position="224"/>
        <end position="241"/>
    </location>
</feature>
<feature type="transmembrane region" description="Helical" evidence="7">
    <location>
        <begin position="146"/>
        <end position="169"/>
    </location>
</feature>
<comment type="subcellular location">
    <subcellularLocation>
        <location evidence="1">Cell membrane</location>
        <topology evidence="1">Multi-pass membrane protein</topology>
    </subcellularLocation>
</comment>
<organism evidence="8 9">
    <name type="scientific">Aeromonas media</name>
    <dbReference type="NCBI Taxonomy" id="651"/>
    <lineage>
        <taxon>Bacteria</taxon>
        <taxon>Pseudomonadati</taxon>
        <taxon>Pseudomonadota</taxon>
        <taxon>Gammaproteobacteria</taxon>
        <taxon>Aeromonadales</taxon>
        <taxon>Aeromonadaceae</taxon>
        <taxon>Aeromonas</taxon>
    </lineage>
</organism>
<name>A0A6M4YAW9_AERME</name>
<comment type="similarity">
    <text evidence="2">Belongs to the NrfD family.</text>
</comment>
<evidence type="ECO:0000256" key="5">
    <source>
        <dbReference type="ARBA" id="ARBA00022989"/>
    </source>
</evidence>
<dbReference type="PANTHER" id="PTHR34856">
    <property type="entry name" value="PROTEIN NRFD"/>
    <property type="match status" value="1"/>
</dbReference>
<sequence length="319" mass="35081">MTMWHDAFHFPSLVWDWPIAIYLFLLGISAGATSLSVLLRRKGAGSESGIIKATALLAPLSVILGLLILIFHLARPWTFWKLMFHYQFDSVMSMGVMLFQLYMAVLFAWLAVVFRADIEAVRSRLLKEKFAFVDGLIALLARVERILAPLLLLLAVLLGAYTGFLLSALKTYPLLNNPVLPVLFLVSGISSGIASTILLAVTLFKEHHHSPGVSFVHSFERPVLAVEVLLLVCFFTGLYFGGGQKEVAMWAAIGSGFWAQVFWVGVVGIGMLLPQLVSLLAPAPLRAKNGYLVLVCSLTLVGILLLRYFVLYAGQMTVV</sequence>
<protein>
    <submittedName>
        <fullName evidence="8">Cytochrome c nitrite reductase subunit NrfD</fullName>
        <ecNumber evidence="8">1.7.2.2</ecNumber>
    </submittedName>
</protein>
<feature type="transmembrane region" description="Helical" evidence="7">
    <location>
        <begin position="94"/>
        <end position="114"/>
    </location>
</feature>
<dbReference type="GO" id="GO:0042279">
    <property type="term" value="F:nitrite reductase (cytochrome, ammonia-forming) activity"/>
    <property type="evidence" value="ECO:0007669"/>
    <property type="project" value="UniProtKB-EC"/>
</dbReference>
<feature type="transmembrane region" description="Helical" evidence="7">
    <location>
        <begin position="181"/>
        <end position="204"/>
    </location>
</feature>
<feature type="transmembrane region" description="Helical" evidence="7">
    <location>
        <begin position="20"/>
        <end position="39"/>
    </location>
</feature>
<dbReference type="Gene3D" id="1.20.1630.10">
    <property type="entry name" value="Formate dehydrogenase/DMSO reductase domain"/>
    <property type="match status" value="1"/>
</dbReference>
<evidence type="ECO:0000313" key="9">
    <source>
        <dbReference type="Proteomes" id="UP000501427"/>
    </source>
</evidence>
<dbReference type="InterPro" id="IPR017566">
    <property type="entry name" value="NrfD"/>
</dbReference>
<evidence type="ECO:0000256" key="7">
    <source>
        <dbReference type="SAM" id="Phobius"/>
    </source>
</evidence>
<dbReference type="InterPro" id="IPR052049">
    <property type="entry name" value="Electron_transfer_protein"/>
</dbReference>
<dbReference type="EC" id="1.7.2.2" evidence="8"/>
<evidence type="ECO:0000256" key="3">
    <source>
        <dbReference type="ARBA" id="ARBA00022475"/>
    </source>
</evidence>
<dbReference type="NCBIfam" id="TIGR03148">
    <property type="entry name" value="cyt_nit_nrfD"/>
    <property type="match status" value="1"/>
</dbReference>
<evidence type="ECO:0000256" key="1">
    <source>
        <dbReference type="ARBA" id="ARBA00004651"/>
    </source>
</evidence>
<dbReference type="EMBL" id="CP038441">
    <property type="protein sequence ID" value="QJT22150.1"/>
    <property type="molecule type" value="Genomic_DNA"/>
</dbReference>
<gene>
    <name evidence="8" type="primary">nrfD</name>
    <name evidence="8" type="ORF">E4184_12450</name>
</gene>
<evidence type="ECO:0000256" key="2">
    <source>
        <dbReference type="ARBA" id="ARBA00008929"/>
    </source>
</evidence>
<keyword evidence="5 7" id="KW-1133">Transmembrane helix</keyword>
<dbReference type="GO" id="GO:0005886">
    <property type="term" value="C:plasma membrane"/>
    <property type="evidence" value="ECO:0007669"/>
    <property type="project" value="UniProtKB-SubCell"/>
</dbReference>
<dbReference type="InterPro" id="IPR005614">
    <property type="entry name" value="NrfD-like"/>
</dbReference>
<keyword evidence="8" id="KW-0560">Oxidoreductase</keyword>
<evidence type="ECO:0000256" key="6">
    <source>
        <dbReference type="ARBA" id="ARBA00023136"/>
    </source>
</evidence>
<dbReference type="Proteomes" id="UP000501427">
    <property type="component" value="Chromosome"/>
</dbReference>
<dbReference type="Pfam" id="PF03916">
    <property type="entry name" value="NrfD"/>
    <property type="match status" value="1"/>
</dbReference>
<feature type="transmembrane region" description="Helical" evidence="7">
    <location>
        <begin position="261"/>
        <end position="283"/>
    </location>
</feature>
<feature type="transmembrane region" description="Helical" evidence="7">
    <location>
        <begin position="290"/>
        <end position="310"/>
    </location>
</feature>
<keyword evidence="3" id="KW-1003">Cell membrane</keyword>
<evidence type="ECO:0000256" key="4">
    <source>
        <dbReference type="ARBA" id="ARBA00022692"/>
    </source>
</evidence>
<feature type="transmembrane region" description="Helical" evidence="7">
    <location>
        <begin position="51"/>
        <end position="74"/>
    </location>
</feature>
<keyword evidence="6 7" id="KW-0472">Membrane</keyword>
<dbReference type="AlphaFoldDB" id="A0A6M4YAW9"/>
<dbReference type="PANTHER" id="PTHR34856:SF2">
    <property type="entry name" value="PROTEIN NRFD"/>
    <property type="match status" value="1"/>
</dbReference>
<accession>A0A6M4YAW9</accession>
<evidence type="ECO:0000313" key="8">
    <source>
        <dbReference type="EMBL" id="QJT22150.1"/>
    </source>
</evidence>